<comment type="caution">
    <text evidence="2">The sequence shown here is derived from an EMBL/GenBank/DDBJ whole genome shotgun (WGS) entry which is preliminary data.</text>
</comment>
<sequence>MKDLPMPPPMPLSTLDPNVSKVTEAVVANANAERNPAQQLQQIQIVSAELLQVYQVYFEAGEESDLMTRALRSFKATVLRDSSNSLHLLSFEELGLTAGMDQPSSNSPPSLFSKLSDSLDNISTPSSRQDSPTSSSGFGPNSSRHTHMHDAAVDHRSLVETTEGHSEPKLRKLQQTEAAGDISQGMSEAKDVCILSCFLWKYATLFYTRSSHMPWPRHSHASHPLA</sequence>
<feature type="compositionally biased region" description="Polar residues" evidence="1">
    <location>
        <begin position="102"/>
        <end position="122"/>
    </location>
</feature>
<reference evidence="2 3" key="1">
    <citation type="journal article" date="2015" name="Genome Biol. Evol.">
        <title>Comparative Genomics of a Bacterivorous Green Alga Reveals Evolutionary Causalities and Consequences of Phago-Mixotrophic Mode of Nutrition.</title>
        <authorList>
            <person name="Burns J.A."/>
            <person name="Paasch A."/>
            <person name="Narechania A."/>
            <person name="Kim E."/>
        </authorList>
    </citation>
    <scope>NUCLEOTIDE SEQUENCE [LARGE SCALE GENOMIC DNA]</scope>
    <source>
        <strain evidence="2 3">PLY_AMNH</strain>
    </source>
</reference>
<proteinExistence type="predicted"/>
<name>A0AAE0BE72_9CHLO</name>
<accession>A0AAE0BE72</accession>
<dbReference type="AlphaFoldDB" id="A0AAE0BE72"/>
<protein>
    <submittedName>
        <fullName evidence="2">Uncharacterized protein</fullName>
    </submittedName>
</protein>
<feature type="compositionally biased region" description="Low complexity" evidence="1">
    <location>
        <begin position="123"/>
        <end position="136"/>
    </location>
</feature>
<feature type="region of interest" description="Disordered" evidence="1">
    <location>
        <begin position="100"/>
        <end position="146"/>
    </location>
</feature>
<gene>
    <name evidence="2" type="ORF">CYMTET_54947</name>
</gene>
<evidence type="ECO:0000313" key="3">
    <source>
        <dbReference type="Proteomes" id="UP001190700"/>
    </source>
</evidence>
<organism evidence="2 3">
    <name type="scientific">Cymbomonas tetramitiformis</name>
    <dbReference type="NCBI Taxonomy" id="36881"/>
    <lineage>
        <taxon>Eukaryota</taxon>
        <taxon>Viridiplantae</taxon>
        <taxon>Chlorophyta</taxon>
        <taxon>Pyramimonadophyceae</taxon>
        <taxon>Pyramimonadales</taxon>
        <taxon>Pyramimonadaceae</taxon>
        <taxon>Cymbomonas</taxon>
    </lineage>
</organism>
<evidence type="ECO:0000256" key="1">
    <source>
        <dbReference type="SAM" id="MobiDB-lite"/>
    </source>
</evidence>
<dbReference type="EMBL" id="LGRX02035453">
    <property type="protein sequence ID" value="KAK3234812.1"/>
    <property type="molecule type" value="Genomic_DNA"/>
</dbReference>
<dbReference type="Proteomes" id="UP001190700">
    <property type="component" value="Unassembled WGS sequence"/>
</dbReference>
<evidence type="ECO:0000313" key="2">
    <source>
        <dbReference type="EMBL" id="KAK3234812.1"/>
    </source>
</evidence>
<keyword evidence="3" id="KW-1185">Reference proteome</keyword>